<dbReference type="GO" id="GO:0003677">
    <property type="term" value="F:DNA binding"/>
    <property type="evidence" value="ECO:0007669"/>
    <property type="project" value="InterPro"/>
</dbReference>
<name>D0LXT5_HALO1</name>
<dbReference type="GO" id="GO:0046872">
    <property type="term" value="F:metal ion binding"/>
    <property type="evidence" value="ECO:0007669"/>
    <property type="project" value="InterPro"/>
</dbReference>
<evidence type="ECO:0000313" key="2">
    <source>
        <dbReference type="EMBL" id="ACY14290.1"/>
    </source>
</evidence>
<evidence type="ECO:0008006" key="4">
    <source>
        <dbReference type="Google" id="ProtNLM"/>
    </source>
</evidence>
<dbReference type="AlphaFoldDB" id="D0LXT5"/>
<keyword evidence="3" id="KW-1185">Reference proteome</keyword>
<dbReference type="EMBL" id="CP001804">
    <property type="protein sequence ID" value="ACY14290.1"/>
    <property type="molecule type" value="Genomic_DNA"/>
</dbReference>
<organism evidence="2 3">
    <name type="scientific">Haliangium ochraceum (strain DSM 14365 / JCM 11303 / SMP-2)</name>
    <dbReference type="NCBI Taxonomy" id="502025"/>
    <lineage>
        <taxon>Bacteria</taxon>
        <taxon>Pseudomonadati</taxon>
        <taxon>Myxococcota</taxon>
        <taxon>Polyangia</taxon>
        <taxon>Haliangiales</taxon>
        <taxon>Kofleriaceae</taxon>
        <taxon>Haliangium</taxon>
    </lineage>
</organism>
<dbReference type="GO" id="GO:0045892">
    <property type="term" value="P:negative regulation of DNA-templated transcription"/>
    <property type="evidence" value="ECO:0007669"/>
    <property type="project" value="UniProtKB-ARBA"/>
</dbReference>
<dbReference type="RefSeq" id="WP_012826898.1">
    <property type="nucleotide sequence ID" value="NC_013440.1"/>
</dbReference>
<dbReference type="Proteomes" id="UP000001880">
    <property type="component" value="Chromosome"/>
</dbReference>
<accession>D0LXT5</accession>
<dbReference type="InterPro" id="IPR038390">
    <property type="entry name" value="Metal_Tscrpt_repr_sf"/>
</dbReference>
<protein>
    <recommendedName>
        <fullName evidence="4">Transcriptional regulator</fullName>
    </recommendedName>
</protein>
<dbReference type="Pfam" id="PF02583">
    <property type="entry name" value="Trns_repr_metal"/>
    <property type="match status" value="1"/>
</dbReference>
<dbReference type="HOGENOM" id="CLU_130332_2_3_7"/>
<comment type="similarity">
    <text evidence="1">Belongs to the FrmR/RcnR family.</text>
</comment>
<evidence type="ECO:0000256" key="1">
    <source>
        <dbReference type="ARBA" id="ARBA00005260"/>
    </source>
</evidence>
<dbReference type="InterPro" id="IPR003735">
    <property type="entry name" value="Metal_Tscrpt_repr"/>
</dbReference>
<dbReference type="CDD" id="cd10148">
    <property type="entry name" value="CsoR-like_DUF156"/>
    <property type="match status" value="1"/>
</dbReference>
<reference evidence="2 3" key="1">
    <citation type="journal article" date="2010" name="Stand. Genomic Sci.">
        <title>Complete genome sequence of Haliangium ochraceum type strain (SMP-2).</title>
        <authorList>
            <consortium name="US DOE Joint Genome Institute (JGI-PGF)"/>
            <person name="Ivanova N."/>
            <person name="Daum C."/>
            <person name="Lang E."/>
            <person name="Abt B."/>
            <person name="Kopitz M."/>
            <person name="Saunders E."/>
            <person name="Lapidus A."/>
            <person name="Lucas S."/>
            <person name="Glavina Del Rio T."/>
            <person name="Nolan M."/>
            <person name="Tice H."/>
            <person name="Copeland A."/>
            <person name="Cheng J.F."/>
            <person name="Chen F."/>
            <person name="Bruce D."/>
            <person name="Goodwin L."/>
            <person name="Pitluck S."/>
            <person name="Mavromatis K."/>
            <person name="Pati A."/>
            <person name="Mikhailova N."/>
            <person name="Chen A."/>
            <person name="Palaniappan K."/>
            <person name="Land M."/>
            <person name="Hauser L."/>
            <person name="Chang Y.J."/>
            <person name="Jeffries C.D."/>
            <person name="Detter J.C."/>
            <person name="Brettin T."/>
            <person name="Rohde M."/>
            <person name="Goker M."/>
            <person name="Bristow J."/>
            <person name="Markowitz V."/>
            <person name="Eisen J.A."/>
            <person name="Hugenholtz P."/>
            <person name="Kyrpides N.C."/>
            <person name="Klenk H.P."/>
        </authorList>
    </citation>
    <scope>NUCLEOTIDE SEQUENCE [LARGE SCALE GENOMIC DNA]</scope>
    <source>
        <strain evidence="3">DSM 14365 / CIP 107738 / JCM 11303 / AJ 13395 / SMP-2</strain>
    </source>
</reference>
<dbReference type="STRING" id="502025.Hoch_1741"/>
<dbReference type="KEGG" id="hoh:Hoch_1741"/>
<evidence type="ECO:0000313" key="3">
    <source>
        <dbReference type="Proteomes" id="UP000001880"/>
    </source>
</evidence>
<gene>
    <name evidence="2" type="ordered locus">Hoch_1741</name>
</gene>
<dbReference type="Gene3D" id="1.20.58.1000">
    <property type="entry name" value="Metal-sensitive repressor, helix protomer"/>
    <property type="match status" value="1"/>
</dbReference>
<dbReference type="PANTHER" id="PTHR33677">
    <property type="entry name" value="TRANSCRIPTIONAL REPRESSOR FRMR-RELATED"/>
    <property type="match status" value="1"/>
</dbReference>
<sequence>MMGPSQKKNVETRLKRIAGQVDGIQRMVAEDRYCVDVLLQISAVRAALSKVSGILLESHIHTCVTKAFDSDDPAERDEKIAELVRIFGKNGG</sequence>
<proteinExistence type="inferred from homology"/>
<dbReference type="eggNOG" id="COG1937">
    <property type="taxonomic scope" value="Bacteria"/>
</dbReference>